<dbReference type="InterPro" id="IPR016169">
    <property type="entry name" value="FAD-bd_PCMH_sub2"/>
</dbReference>
<dbReference type="GO" id="GO:0071949">
    <property type="term" value="F:FAD binding"/>
    <property type="evidence" value="ECO:0007669"/>
    <property type="project" value="InterPro"/>
</dbReference>
<evidence type="ECO:0000256" key="1">
    <source>
        <dbReference type="ARBA" id="ARBA00022630"/>
    </source>
</evidence>
<dbReference type="SMART" id="SM01092">
    <property type="entry name" value="CO_deh_flav_C"/>
    <property type="match status" value="1"/>
</dbReference>
<dbReference type="Pfam" id="PF03450">
    <property type="entry name" value="CO_deh_flav_C"/>
    <property type="match status" value="1"/>
</dbReference>
<proteinExistence type="predicted"/>
<evidence type="ECO:0000259" key="4">
    <source>
        <dbReference type="PROSITE" id="PS51387"/>
    </source>
</evidence>
<evidence type="ECO:0000256" key="2">
    <source>
        <dbReference type="ARBA" id="ARBA00022827"/>
    </source>
</evidence>
<dbReference type="Gene3D" id="3.30.390.50">
    <property type="entry name" value="CO dehydrogenase flavoprotein, C-terminal domain"/>
    <property type="match status" value="1"/>
</dbReference>
<dbReference type="InterPro" id="IPR016166">
    <property type="entry name" value="FAD-bd_PCMH"/>
</dbReference>
<dbReference type="EMBL" id="VSZS01000068">
    <property type="protein sequence ID" value="TYR29830.1"/>
    <property type="molecule type" value="Genomic_DNA"/>
</dbReference>
<reference evidence="5 6" key="2">
    <citation type="submission" date="2019-09" db="EMBL/GenBank/DDBJ databases">
        <title>Mesorhizobium sp. MaA-C15 isolated from Microcystis aeruginosa.</title>
        <authorList>
            <person name="Jeong S.E."/>
            <person name="Jin H.M."/>
            <person name="Jeon C.O."/>
        </authorList>
    </citation>
    <scope>NUCLEOTIDE SEQUENCE [LARGE SCALE GENOMIC DNA]</scope>
    <source>
        <strain evidence="5 6">MaA-C15</strain>
    </source>
</reference>
<dbReference type="InterPro" id="IPR002346">
    <property type="entry name" value="Mopterin_DH_FAD-bd"/>
</dbReference>
<gene>
    <name evidence="5" type="ORF">FY036_20990</name>
</gene>
<keyword evidence="6" id="KW-1185">Reference proteome</keyword>
<protein>
    <submittedName>
        <fullName evidence="5">Xanthine dehydrogenase family protein subunit M</fullName>
    </submittedName>
</protein>
<dbReference type="SUPFAM" id="SSF55447">
    <property type="entry name" value="CO dehydrogenase flavoprotein C-terminal domain-like"/>
    <property type="match status" value="1"/>
</dbReference>
<dbReference type="PANTHER" id="PTHR42659:SF2">
    <property type="entry name" value="XANTHINE DEHYDROGENASE SUBUNIT C-RELATED"/>
    <property type="match status" value="1"/>
</dbReference>
<comment type="caution">
    <text evidence="5">The sequence shown here is derived from an EMBL/GenBank/DDBJ whole genome shotgun (WGS) entry which is preliminary data.</text>
</comment>
<dbReference type="InterPro" id="IPR036683">
    <property type="entry name" value="CO_DH_flav_C_dom_sf"/>
</dbReference>
<dbReference type="InterPro" id="IPR036318">
    <property type="entry name" value="FAD-bd_PCMH-like_sf"/>
</dbReference>
<evidence type="ECO:0000313" key="6">
    <source>
        <dbReference type="Proteomes" id="UP000323258"/>
    </source>
</evidence>
<keyword evidence="3" id="KW-0560">Oxidoreductase</keyword>
<evidence type="ECO:0000256" key="3">
    <source>
        <dbReference type="ARBA" id="ARBA00023002"/>
    </source>
</evidence>
<dbReference type="OrthoDB" id="9814706at2"/>
<accession>A0A5D4GTD8</accession>
<reference evidence="5 6" key="1">
    <citation type="submission" date="2019-08" db="EMBL/GenBank/DDBJ databases">
        <authorList>
            <person name="Seo Y.L."/>
        </authorList>
    </citation>
    <scope>NUCLEOTIDE SEQUENCE [LARGE SCALE GENOMIC DNA]</scope>
    <source>
        <strain evidence="5 6">MaA-C15</strain>
    </source>
</reference>
<organism evidence="5 6">
    <name type="scientific">Neoaquamicrobium microcysteis</name>
    <dbReference type="NCBI Taxonomy" id="2682781"/>
    <lineage>
        <taxon>Bacteria</taxon>
        <taxon>Pseudomonadati</taxon>
        <taxon>Pseudomonadota</taxon>
        <taxon>Alphaproteobacteria</taxon>
        <taxon>Hyphomicrobiales</taxon>
        <taxon>Phyllobacteriaceae</taxon>
        <taxon>Neoaquamicrobium</taxon>
    </lineage>
</organism>
<dbReference type="GO" id="GO:0016491">
    <property type="term" value="F:oxidoreductase activity"/>
    <property type="evidence" value="ECO:0007669"/>
    <property type="project" value="UniProtKB-KW"/>
</dbReference>
<dbReference type="Pfam" id="PF00941">
    <property type="entry name" value="FAD_binding_5"/>
    <property type="match status" value="1"/>
</dbReference>
<dbReference type="Gene3D" id="3.30.465.10">
    <property type="match status" value="1"/>
</dbReference>
<dbReference type="InterPro" id="IPR051312">
    <property type="entry name" value="Diverse_Substr_Oxidored"/>
</dbReference>
<dbReference type="RefSeq" id="WP_148917136.1">
    <property type="nucleotide sequence ID" value="NZ_VSZS01000068.1"/>
</dbReference>
<evidence type="ECO:0000313" key="5">
    <source>
        <dbReference type="EMBL" id="TYR29830.1"/>
    </source>
</evidence>
<dbReference type="AlphaFoldDB" id="A0A5D4GTD8"/>
<dbReference type="Proteomes" id="UP000323258">
    <property type="component" value="Unassembled WGS sequence"/>
</dbReference>
<keyword evidence="2" id="KW-0274">FAD</keyword>
<feature type="domain" description="FAD-binding PCMH-type" evidence="4">
    <location>
        <begin position="1"/>
        <end position="164"/>
    </location>
</feature>
<dbReference type="PROSITE" id="PS51387">
    <property type="entry name" value="FAD_PCMH"/>
    <property type="match status" value="1"/>
</dbReference>
<dbReference type="InterPro" id="IPR005107">
    <property type="entry name" value="CO_DH_flav_C"/>
</dbReference>
<name>A0A5D4GTD8_9HYPH</name>
<sequence>MPVRVETYDRTEDAARALSSSRSARFLGGGTLVMRAVNAGDQSFDTIVRLRDPSFSTIRSEGDGYTVGAGVTMAAVAQSRDLAFLAPVARVVGGPAIRNMATVGGNLFATGNYGDFTVALLALGATVNLAGSSGRGIPIDDFLRDRERHATSLVLSVTVPRPREAGAFRFLKVSRVKPKGVSVMSIATYLPQSGGRVQGARVAYGSMAPHPVRATGVERALDGQALDAAAIDRAAAAATQGLNPPTDAIASGWYRTEVAGVHLKRLLAGERR</sequence>
<keyword evidence="1" id="KW-0285">Flavoprotein</keyword>
<dbReference type="SUPFAM" id="SSF56176">
    <property type="entry name" value="FAD-binding/transporter-associated domain-like"/>
    <property type="match status" value="1"/>
</dbReference>
<dbReference type="PANTHER" id="PTHR42659">
    <property type="entry name" value="XANTHINE DEHYDROGENASE SUBUNIT C-RELATED"/>
    <property type="match status" value="1"/>
</dbReference>